<reference evidence="2" key="2">
    <citation type="submission" date="2023-01" db="EMBL/GenBank/DDBJ databases">
        <title>Draft genome sequence of Litoribrevibacter albus strain NBRC 110071.</title>
        <authorList>
            <person name="Sun Q."/>
            <person name="Mori K."/>
        </authorList>
    </citation>
    <scope>NUCLEOTIDE SEQUENCE</scope>
    <source>
        <strain evidence="2">NBRC 110071</strain>
    </source>
</reference>
<dbReference type="Pfam" id="PF07883">
    <property type="entry name" value="Cupin_2"/>
    <property type="match status" value="1"/>
</dbReference>
<dbReference type="PANTHER" id="PTHR36114">
    <property type="entry name" value="16.7 KDA PROTEIN IN WHIE LOCUS"/>
    <property type="match status" value="1"/>
</dbReference>
<dbReference type="InterPro" id="IPR013096">
    <property type="entry name" value="Cupin_2"/>
</dbReference>
<organism evidence="2 3">
    <name type="scientific">Litoribrevibacter albus</name>
    <dbReference type="NCBI Taxonomy" id="1473156"/>
    <lineage>
        <taxon>Bacteria</taxon>
        <taxon>Pseudomonadati</taxon>
        <taxon>Pseudomonadota</taxon>
        <taxon>Gammaproteobacteria</taxon>
        <taxon>Oceanospirillales</taxon>
        <taxon>Oceanospirillaceae</taxon>
        <taxon>Litoribrevibacter</taxon>
    </lineage>
</organism>
<evidence type="ECO:0000313" key="3">
    <source>
        <dbReference type="Proteomes" id="UP001161389"/>
    </source>
</evidence>
<dbReference type="SUPFAM" id="SSF51182">
    <property type="entry name" value="RmlC-like cupins"/>
    <property type="match status" value="1"/>
</dbReference>
<dbReference type="EMBL" id="BSNM01000016">
    <property type="protein sequence ID" value="GLQ32811.1"/>
    <property type="molecule type" value="Genomic_DNA"/>
</dbReference>
<dbReference type="InterPro" id="IPR011051">
    <property type="entry name" value="RmlC_Cupin_sf"/>
</dbReference>
<dbReference type="PANTHER" id="PTHR36114:SF1">
    <property type="entry name" value="16.7 KDA PROTEIN IN WHIE LOCUS"/>
    <property type="match status" value="1"/>
</dbReference>
<sequence>MATLFKYDPDAEFYTDEGCFITELSNSSEDDGCSIALARVKPGVTTEVHQLRGTIERYVILEGEGRIESGTLAGTVLRPKDTIVIPADEPQSIRNITSKDLVFLCVCTPRFQPKNYTTTVAE</sequence>
<comment type="caution">
    <text evidence="2">The sequence shown here is derived from an EMBL/GenBank/DDBJ whole genome shotgun (WGS) entry which is preliminary data.</text>
</comment>
<dbReference type="InterPro" id="IPR052044">
    <property type="entry name" value="PKS_Associated_Protein"/>
</dbReference>
<feature type="domain" description="Cupin type-2" evidence="1">
    <location>
        <begin position="37"/>
        <end position="107"/>
    </location>
</feature>
<name>A0AA37SDZ8_9GAMM</name>
<dbReference type="CDD" id="cd02214">
    <property type="entry name" value="cupin_MJ1618"/>
    <property type="match status" value="1"/>
</dbReference>
<keyword evidence="3" id="KW-1185">Reference proteome</keyword>
<dbReference type="AlphaFoldDB" id="A0AA37SDZ8"/>
<dbReference type="RefSeq" id="WP_284382947.1">
    <property type="nucleotide sequence ID" value="NZ_BSNM01000016.1"/>
</dbReference>
<gene>
    <name evidence="2" type="ORF">GCM10007876_32900</name>
</gene>
<accession>A0AA37SDZ8</accession>
<evidence type="ECO:0000313" key="2">
    <source>
        <dbReference type="EMBL" id="GLQ32811.1"/>
    </source>
</evidence>
<dbReference type="InterPro" id="IPR014710">
    <property type="entry name" value="RmlC-like_jellyroll"/>
</dbReference>
<reference evidence="2" key="1">
    <citation type="journal article" date="2014" name="Int. J. Syst. Evol. Microbiol.">
        <title>Complete genome sequence of Corynebacterium casei LMG S-19264T (=DSM 44701T), isolated from a smear-ripened cheese.</title>
        <authorList>
            <consortium name="US DOE Joint Genome Institute (JGI-PGF)"/>
            <person name="Walter F."/>
            <person name="Albersmeier A."/>
            <person name="Kalinowski J."/>
            <person name="Ruckert C."/>
        </authorList>
    </citation>
    <scope>NUCLEOTIDE SEQUENCE</scope>
    <source>
        <strain evidence="2">NBRC 110071</strain>
    </source>
</reference>
<proteinExistence type="predicted"/>
<dbReference type="Gene3D" id="2.60.120.10">
    <property type="entry name" value="Jelly Rolls"/>
    <property type="match status" value="1"/>
</dbReference>
<protein>
    <recommendedName>
        <fullName evidence="1">Cupin type-2 domain-containing protein</fullName>
    </recommendedName>
</protein>
<dbReference type="Proteomes" id="UP001161389">
    <property type="component" value="Unassembled WGS sequence"/>
</dbReference>
<evidence type="ECO:0000259" key="1">
    <source>
        <dbReference type="Pfam" id="PF07883"/>
    </source>
</evidence>